<evidence type="ECO:0000259" key="8">
    <source>
        <dbReference type="Pfam" id="PF02665"/>
    </source>
</evidence>
<evidence type="ECO:0000256" key="2">
    <source>
        <dbReference type="ARBA" id="ARBA00022475"/>
    </source>
</evidence>
<evidence type="ECO:0000313" key="9">
    <source>
        <dbReference type="EMBL" id="MSS26715.1"/>
    </source>
</evidence>
<dbReference type="InterPro" id="IPR036197">
    <property type="entry name" value="NarG-like_sf"/>
</dbReference>
<dbReference type="InterPro" id="IPR054903">
    <property type="entry name" value="sulf_resp_HmcE"/>
</dbReference>
<feature type="transmembrane region" description="Helical" evidence="7">
    <location>
        <begin position="117"/>
        <end position="135"/>
    </location>
</feature>
<feature type="transmembrane region" description="Helical" evidence="7">
    <location>
        <begin position="6"/>
        <end position="29"/>
    </location>
</feature>
<evidence type="ECO:0000256" key="6">
    <source>
        <dbReference type="ARBA" id="ARBA00023136"/>
    </source>
</evidence>
<dbReference type="NCBIfam" id="NF045716">
    <property type="entry name" value="sulf_resp_HmcE"/>
    <property type="match status" value="1"/>
</dbReference>
<keyword evidence="4 7" id="KW-1133">Transmembrane helix</keyword>
<evidence type="ECO:0000256" key="4">
    <source>
        <dbReference type="ARBA" id="ARBA00022989"/>
    </source>
</evidence>
<organism evidence="9 10">
    <name type="scientific">Desulfovibrio porci</name>
    <dbReference type="NCBI Taxonomy" id="2605782"/>
    <lineage>
        <taxon>Bacteria</taxon>
        <taxon>Pseudomonadati</taxon>
        <taxon>Thermodesulfobacteriota</taxon>
        <taxon>Desulfovibrionia</taxon>
        <taxon>Desulfovibrionales</taxon>
        <taxon>Desulfovibrionaceae</taxon>
        <taxon>Desulfovibrio</taxon>
    </lineage>
</organism>
<evidence type="ECO:0000256" key="3">
    <source>
        <dbReference type="ARBA" id="ARBA00022692"/>
    </source>
</evidence>
<feature type="transmembrane region" description="Helical" evidence="7">
    <location>
        <begin position="147"/>
        <end position="164"/>
    </location>
</feature>
<keyword evidence="6 7" id="KW-0472">Membrane</keyword>
<accession>A0A6L5XHN9</accession>
<feature type="domain" description="NarG-like" evidence="8">
    <location>
        <begin position="79"/>
        <end position="171"/>
    </location>
</feature>
<evidence type="ECO:0000256" key="5">
    <source>
        <dbReference type="ARBA" id="ARBA00023002"/>
    </source>
</evidence>
<dbReference type="Proteomes" id="UP000477488">
    <property type="component" value="Unassembled WGS sequence"/>
</dbReference>
<evidence type="ECO:0000256" key="1">
    <source>
        <dbReference type="ARBA" id="ARBA00004651"/>
    </source>
</evidence>
<feature type="transmembrane region" description="Helical" evidence="7">
    <location>
        <begin position="184"/>
        <end position="202"/>
    </location>
</feature>
<protein>
    <submittedName>
        <fullName evidence="9">Respiratory nitrate reductase subunit gamma</fullName>
    </submittedName>
</protein>
<keyword evidence="3 7" id="KW-0812">Transmembrane</keyword>
<dbReference type="RefSeq" id="WP_154508440.1">
    <property type="nucleotide sequence ID" value="NZ_JAXELC010000013.1"/>
</dbReference>
<dbReference type="GO" id="GO:0016491">
    <property type="term" value="F:oxidoreductase activity"/>
    <property type="evidence" value="ECO:0007669"/>
    <property type="project" value="UniProtKB-KW"/>
</dbReference>
<name>A0A6L5XHN9_9BACT</name>
<dbReference type="SUPFAM" id="SSF103501">
    <property type="entry name" value="Respiratory nitrate reductase 1 gamma chain"/>
    <property type="match status" value="1"/>
</dbReference>
<evidence type="ECO:0000313" key="10">
    <source>
        <dbReference type="Proteomes" id="UP000477488"/>
    </source>
</evidence>
<keyword evidence="10" id="KW-1185">Reference proteome</keyword>
<dbReference type="Pfam" id="PF02665">
    <property type="entry name" value="Nitrate_red_gam"/>
    <property type="match status" value="1"/>
</dbReference>
<feature type="transmembrane region" description="Helical" evidence="7">
    <location>
        <begin position="76"/>
        <end position="97"/>
    </location>
</feature>
<dbReference type="EMBL" id="VUMH01000001">
    <property type="protein sequence ID" value="MSS26715.1"/>
    <property type="molecule type" value="Genomic_DNA"/>
</dbReference>
<keyword evidence="5" id="KW-0560">Oxidoreductase</keyword>
<dbReference type="InterPro" id="IPR023234">
    <property type="entry name" value="NarG-like_domain"/>
</dbReference>
<comment type="caution">
    <text evidence="9">The sequence shown here is derived from an EMBL/GenBank/DDBJ whole genome shotgun (WGS) entry which is preliminary data.</text>
</comment>
<reference evidence="9 10" key="1">
    <citation type="submission" date="2019-09" db="EMBL/GenBank/DDBJ databases">
        <title>In-depth cultivation of the pig gut microbiome towards novel bacterial diversity and tailored functional studies.</title>
        <authorList>
            <person name="Wylensek D."/>
            <person name="Hitch T.C.A."/>
            <person name="Clavel T."/>
        </authorList>
    </citation>
    <scope>NUCLEOTIDE SEQUENCE [LARGE SCALE GENOMIC DNA]</scope>
    <source>
        <strain evidence="9 10">PG-178-WT-4</strain>
    </source>
</reference>
<gene>
    <name evidence="9" type="ORF">FYJ44_01350</name>
</gene>
<dbReference type="Gene3D" id="1.20.950.20">
    <property type="entry name" value="Transmembrane di-heme cytochromes, Chain C"/>
    <property type="match status" value="1"/>
</dbReference>
<dbReference type="AlphaFoldDB" id="A0A6L5XHN9"/>
<proteinExistence type="predicted"/>
<dbReference type="GO" id="GO:0005886">
    <property type="term" value="C:plasma membrane"/>
    <property type="evidence" value="ECO:0007669"/>
    <property type="project" value="UniProtKB-SubCell"/>
</dbReference>
<evidence type="ECO:0000256" key="7">
    <source>
        <dbReference type="SAM" id="Phobius"/>
    </source>
</evidence>
<sequence>MLNFITGPLFIFSLLVFVVGLLARAVLYVRGLDWRLERVAYTCHPERSIPGALVSIVKWLIPGGTAGWRSQPAASAAFFLLHLGAVLVPLFLLGHTVLLENFTGISLPALPNGLADVLSVASVAGILLLLARRLFSPVLRRLNSGGDWLVLLLTFLPFCTGLMARLDTSSYQTWIILHVLSGELFLILAPFTKLSHIVLYFMSRAQIGMDFAIKRGGSTRGGAYPW</sequence>
<comment type="subcellular location">
    <subcellularLocation>
        <location evidence="1">Cell membrane</location>
        <topology evidence="1">Multi-pass membrane protein</topology>
    </subcellularLocation>
</comment>
<keyword evidence="2" id="KW-1003">Cell membrane</keyword>